<dbReference type="GO" id="GO:0003697">
    <property type="term" value="F:single-stranded DNA binding"/>
    <property type="evidence" value="ECO:0007669"/>
    <property type="project" value="TreeGrafter"/>
</dbReference>
<dbReference type="EMBL" id="AFNT02000003">
    <property type="protein sequence ID" value="ERJ07432.1"/>
    <property type="molecule type" value="Genomic_DNA"/>
</dbReference>
<dbReference type="Gene3D" id="3.30.1640.10">
    <property type="entry name" value="mini-chromosome maintenance (MCM) complex, chain A, domain 1"/>
    <property type="match status" value="1"/>
</dbReference>
<evidence type="ECO:0000256" key="8">
    <source>
        <dbReference type="ARBA" id="ARBA00023125"/>
    </source>
</evidence>
<evidence type="ECO:0000256" key="2">
    <source>
        <dbReference type="ARBA" id="ARBA00012551"/>
    </source>
</evidence>
<keyword evidence="11" id="KW-0132">Cell division</keyword>
<dbReference type="Gene3D" id="3.40.50.300">
    <property type="entry name" value="P-loop containing nucleotide triphosphate hydrolases"/>
    <property type="match status" value="1"/>
</dbReference>
<evidence type="ECO:0000313" key="12">
    <source>
        <dbReference type="Proteomes" id="UP000003861"/>
    </source>
</evidence>
<dbReference type="InterPro" id="IPR027417">
    <property type="entry name" value="P-loop_NTPase"/>
</dbReference>
<dbReference type="SUPFAM" id="SSF50249">
    <property type="entry name" value="Nucleic acid-binding proteins"/>
    <property type="match status" value="1"/>
</dbReference>
<comment type="similarity">
    <text evidence="1 9">Belongs to the MCM family.</text>
</comment>
<dbReference type="PRINTS" id="PR01657">
    <property type="entry name" value="MCMFAMILY"/>
</dbReference>
<keyword evidence="6" id="KW-0347">Helicase</keyword>
<dbReference type="InterPro" id="IPR027925">
    <property type="entry name" value="MCM_N"/>
</dbReference>
<dbReference type="Gene3D" id="1.10.10.10">
    <property type="entry name" value="Winged helix-like DNA-binding domain superfamily/Winged helix DNA-binding domain"/>
    <property type="match status" value="1"/>
</dbReference>
<accession>F7PMN2</accession>
<evidence type="ECO:0000256" key="9">
    <source>
        <dbReference type="RuleBase" id="RU004070"/>
    </source>
</evidence>
<gene>
    <name evidence="11" type="primary">mcm</name>
    <name evidence="11" type="ORF">HLRTI_000474</name>
</gene>
<dbReference type="Gene3D" id="2.20.28.10">
    <property type="match status" value="1"/>
</dbReference>
<dbReference type="GO" id="GO:0017116">
    <property type="term" value="F:single-stranded DNA helicase activity"/>
    <property type="evidence" value="ECO:0007669"/>
    <property type="project" value="TreeGrafter"/>
</dbReference>
<dbReference type="PANTHER" id="PTHR11630:SF66">
    <property type="entry name" value="DNA REPLICATION LICENSING FACTOR MCM4"/>
    <property type="match status" value="1"/>
</dbReference>
<evidence type="ECO:0000313" key="11">
    <source>
        <dbReference type="EMBL" id="ERJ07432.1"/>
    </source>
</evidence>
<dbReference type="InterPro" id="IPR048907">
    <property type="entry name" value="WHD_MCM_arc"/>
</dbReference>
<keyword evidence="5" id="KW-0378">Hydrolase</keyword>
<dbReference type="GO" id="GO:0016787">
    <property type="term" value="F:hydrolase activity"/>
    <property type="evidence" value="ECO:0007669"/>
    <property type="project" value="UniProtKB-KW"/>
</dbReference>
<dbReference type="Pfam" id="PF17207">
    <property type="entry name" value="MCM_OB"/>
    <property type="match status" value="1"/>
</dbReference>
<dbReference type="Pfam" id="PF14551">
    <property type="entry name" value="MCM_N"/>
    <property type="match status" value="1"/>
</dbReference>
<evidence type="ECO:0000256" key="3">
    <source>
        <dbReference type="ARBA" id="ARBA00022705"/>
    </source>
</evidence>
<evidence type="ECO:0000256" key="7">
    <source>
        <dbReference type="ARBA" id="ARBA00022840"/>
    </source>
</evidence>
<dbReference type="InterPro" id="IPR041562">
    <property type="entry name" value="MCM_lid"/>
</dbReference>
<dbReference type="RefSeq" id="WP_008526997.1">
    <property type="nucleotide sequence ID" value="NZ_AFNT02000003.1"/>
</dbReference>
<dbReference type="AlphaFoldDB" id="F7PMN2"/>
<keyword evidence="4 9" id="KW-0547">Nucleotide-binding</keyword>
<dbReference type="FunFam" id="2.20.28.10:FF:000003">
    <property type="entry name" value="DNA helicase"/>
    <property type="match status" value="1"/>
</dbReference>
<protein>
    <recommendedName>
        <fullName evidence="2">DNA helicase</fullName>
        <ecNumber evidence="2">3.6.4.12</ecNumber>
    </recommendedName>
</protein>
<organism evidence="11 12">
    <name type="scientific">Halorhabdus tiamatea SARL4B</name>
    <dbReference type="NCBI Taxonomy" id="1033806"/>
    <lineage>
        <taxon>Archaea</taxon>
        <taxon>Methanobacteriati</taxon>
        <taxon>Methanobacteriota</taxon>
        <taxon>Stenosarchaea group</taxon>
        <taxon>Halobacteria</taxon>
        <taxon>Halobacteriales</taxon>
        <taxon>Haloarculaceae</taxon>
        <taxon>Halorhabdus</taxon>
    </lineage>
</organism>
<dbReference type="PATRIC" id="fig|1033806.13.peg.399"/>
<dbReference type="EC" id="3.6.4.12" evidence="2"/>
<name>F7PMN2_9EURY</name>
<evidence type="ECO:0000256" key="6">
    <source>
        <dbReference type="ARBA" id="ARBA00022806"/>
    </source>
</evidence>
<dbReference type="PROSITE" id="PS50051">
    <property type="entry name" value="MCM_2"/>
    <property type="match status" value="1"/>
</dbReference>
<keyword evidence="3" id="KW-0235">DNA replication</keyword>
<evidence type="ECO:0000256" key="1">
    <source>
        <dbReference type="ARBA" id="ARBA00008010"/>
    </source>
</evidence>
<dbReference type="GO" id="GO:0051301">
    <property type="term" value="P:cell division"/>
    <property type="evidence" value="ECO:0007669"/>
    <property type="project" value="UniProtKB-KW"/>
</dbReference>
<dbReference type="SUPFAM" id="SSF52540">
    <property type="entry name" value="P-loop containing nucleoside triphosphate hydrolases"/>
    <property type="match status" value="1"/>
</dbReference>
<dbReference type="InterPro" id="IPR001208">
    <property type="entry name" value="MCM_dom"/>
</dbReference>
<dbReference type="Proteomes" id="UP000003861">
    <property type="component" value="Unassembled WGS sequence"/>
</dbReference>
<sequence length="701" mass="77746">MVPRNQNTEFIDLFDEFYRDYYRNEIGELAQNYPDEQKSLIIDWENLYQFDPDLAEDYRNKPDQLQEYAEEALRLFELPVDVRLGQAHVRIENLPETTAVGEIRADHRGQLISIPGTVRSVSPVVSYTTDAAFECQRCGTLTRMPQTITTGDFSVSEPVQCHGCEREGPYRVNLDQSEMEDRQLVRLEAASTDNARESPDSIVLVTANDTVGDVQPGDTVLANGVLKVVSPSEDSHFDATISDKYVSLLSYEHVEPENLISLSRDDEDTIVDLSEADDIYDRFIESVAPHAPISDEIKLGVVLQLFGGVEKSLEDGTILPGTINTGIVTDPGTFVDDVVRYAARLNPKSIRVDGTNTSQVGLTTAAYRSSNDSKNWALDAGALVLADGGLAAITRIDELKSGARAGLESAMREQEVLASKGTATRALPADASVLASARPKYGRFDQYESVGEQLNLEPHLISQFDLLFIQTDQPDADGDAEVASNILDASVAGEVLTQARQADDSPYTDEEVEEITSEVEPKIDPDLFRKYVAYAKRSCFPTLTEDAKVALRDFFVELRSQGLEEDAPVPVPLRKLESLVKLAEASARVRLSDTVEEEDADRVIGLLRSSMEDIGIDPETGELDDEVTRRGLSEEARERLEDIRGIVHEIEKEYDEGAPVDVVVEEAEKIGMKPSKVEHEIEKLKQQGEVYEPRTDHLRTT</sequence>
<dbReference type="InterPro" id="IPR031327">
    <property type="entry name" value="MCM"/>
</dbReference>
<keyword evidence="11" id="KW-0131">Cell cycle</keyword>
<reference evidence="11 12" key="1">
    <citation type="journal article" date="2011" name="J. Bacteriol.">
        <title>Genome sequence of Halorhabdus tiamatea, the first archaeon isolated from a deep-sea anoxic brine lake.</title>
        <authorList>
            <person name="Antunes A."/>
            <person name="Alam I."/>
            <person name="Bajic V.B."/>
            <person name="Stingl U."/>
        </authorList>
    </citation>
    <scope>NUCLEOTIDE SEQUENCE [LARGE SCALE GENOMIC DNA]</scope>
    <source>
        <strain evidence="11 12">SARL4B</strain>
    </source>
</reference>
<feature type="domain" description="MCM C-terminal AAA(+) ATPase" evidence="10">
    <location>
        <begin position="279"/>
        <end position="486"/>
    </location>
</feature>
<evidence type="ECO:0000256" key="5">
    <source>
        <dbReference type="ARBA" id="ARBA00022801"/>
    </source>
</evidence>
<dbReference type="Pfam" id="PF00493">
    <property type="entry name" value="MCM"/>
    <property type="match status" value="1"/>
</dbReference>
<dbReference type="Pfam" id="PF21120">
    <property type="entry name" value="WHD_MCM_arc"/>
    <property type="match status" value="1"/>
</dbReference>
<dbReference type="Gene3D" id="2.40.50.140">
    <property type="entry name" value="Nucleic acid-binding proteins"/>
    <property type="match status" value="1"/>
</dbReference>
<keyword evidence="8 9" id="KW-0238">DNA-binding</keyword>
<dbReference type="PANTHER" id="PTHR11630">
    <property type="entry name" value="DNA REPLICATION LICENSING FACTOR MCM FAMILY MEMBER"/>
    <property type="match status" value="1"/>
</dbReference>
<dbReference type="InterPro" id="IPR012340">
    <property type="entry name" value="NA-bd_OB-fold"/>
</dbReference>
<proteinExistence type="inferred from homology"/>
<dbReference type="GO" id="GO:0006260">
    <property type="term" value="P:DNA replication"/>
    <property type="evidence" value="ECO:0007669"/>
    <property type="project" value="UniProtKB-KW"/>
</dbReference>
<dbReference type="GO" id="GO:0005524">
    <property type="term" value="F:ATP binding"/>
    <property type="evidence" value="ECO:0007669"/>
    <property type="project" value="UniProtKB-KW"/>
</dbReference>
<comment type="caution">
    <text evidence="11">The sequence shown here is derived from an EMBL/GenBank/DDBJ whole genome shotgun (WGS) entry which is preliminary data.</text>
</comment>
<dbReference type="GO" id="GO:0042555">
    <property type="term" value="C:MCM complex"/>
    <property type="evidence" value="ECO:0007669"/>
    <property type="project" value="TreeGrafter"/>
</dbReference>
<evidence type="ECO:0000259" key="10">
    <source>
        <dbReference type="PROSITE" id="PS50051"/>
    </source>
</evidence>
<evidence type="ECO:0000256" key="4">
    <source>
        <dbReference type="ARBA" id="ARBA00022741"/>
    </source>
</evidence>
<keyword evidence="7 9" id="KW-0067">ATP-binding</keyword>
<reference evidence="11 12" key="2">
    <citation type="journal article" date="2013" name="PLoS ONE">
        <title>INDIGO - INtegrated Data Warehouse of MIcrobial GenOmes with Examples from the Red Sea Extremophiles.</title>
        <authorList>
            <person name="Alam I."/>
            <person name="Antunes A."/>
            <person name="Kamau A.A."/>
            <person name="Ba Alawi W."/>
            <person name="Kalkatawi M."/>
            <person name="Stingl U."/>
            <person name="Bajic V.B."/>
        </authorList>
    </citation>
    <scope>NUCLEOTIDE SEQUENCE [LARGE SCALE GENOMIC DNA]</scope>
    <source>
        <strain evidence="11 12">SARL4B</strain>
    </source>
</reference>
<dbReference type="InterPro" id="IPR036388">
    <property type="entry name" value="WH-like_DNA-bd_sf"/>
</dbReference>
<dbReference type="Pfam" id="PF17855">
    <property type="entry name" value="MCM_lid"/>
    <property type="match status" value="1"/>
</dbReference>
<dbReference type="InterPro" id="IPR033762">
    <property type="entry name" value="MCM_OB"/>
</dbReference>
<dbReference type="SMART" id="SM00350">
    <property type="entry name" value="MCM"/>
    <property type="match status" value="1"/>
</dbReference>